<dbReference type="PANTHER" id="PTHR42680">
    <property type="entry name" value="DCTP DEAMINASE"/>
    <property type="match status" value="1"/>
</dbReference>
<dbReference type="GO" id="GO:0008829">
    <property type="term" value="F:dCTP deaminase activity"/>
    <property type="evidence" value="ECO:0007669"/>
    <property type="project" value="InterPro"/>
</dbReference>
<dbReference type="NCBIfam" id="TIGR02274">
    <property type="entry name" value="dCTP_deam"/>
    <property type="match status" value="1"/>
</dbReference>
<dbReference type="SUPFAM" id="SSF51283">
    <property type="entry name" value="dUTPase-like"/>
    <property type="match status" value="1"/>
</dbReference>
<keyword evidence="2" id="KW-0546">Nucleotide metabolism</keyword>
<evidence type="ECO:0000256" key="1">
    <source>
        <dbReference type="ARBA" id="ARBA00022801"/>
    </source>
</evidence>
<dbReference type="Pfam" id="PF22769">
    <property type="entry name" value="DCD"/>
    <property type="match status" value="1"/>
</dbReference>
<sequence>MSEINFNDKLYAKDLNKRIVVTPIISKSQINNGVIDLRLGTEFILTRKTKFANLDIYEKSLEANIKKYQEKITINITNFLILHPNQFILGSTLEYVKLPNDIIGYLTGRSSWGRLGLVIATATIVNPGFAGVITLELTNVGEVPISLYPGLRIAQLSFHQCSFKSEEISLSQSKYFGSTGPSFSEVHRDRDIFLFEKDLPDKA</sequence>
<dbReference type="Gene3D" id="2.70.40.10">
    <property type="match status" value="1"/>
</dbReference>
<reference evidence="3" key="1">
    <citation type="journal article" date="2015" name="Nature">
        <title>Complex archaea that bridge the gap between prokaryotes and eukaryotes.</title>
        <authorList>
            <person name="Spang A."/>
            <person name="Saw J.H."/>
            <person name="Jorgensen S.L."/>
            <person name="Zaremba-Niedzwiedzka K."/>
            <person name="Martijn J."/>
            <person name="Lind A.E."/>
            <person name="van Eijk R."/>
            <person name="Schleper C."/>
            <person name="Guy L."/>
            <person name="Ettema T.J."/>
        </authorList>
    </citation>
    <scope>NUCLEOTIDE SEQUENCE</scope>
</reference>
<accession>A0A0F9LU41</accession>
<dbReference type="PANTHER" id="PTHR42680:SF3">
    <property type="entry name" value="DCTP DEAMINASE"/>
    <property type="match status" value="1"/>
</dbReference>
<evidence type="ECO:0000313" key="3">
    <source>
        <dbReference type="EMBL" id="KKM60622.1"/>
    </source>
</evidence>
<dbReference type="AlphaFoldDB" id="A0A0F9LU41"/>
<dbReference type="CDD" id="cd07557">
    <property type="entry name" value="trimeric_dUTPase"/>
    <property type="match status" value="1"/>
</dbReference>
<protein>
    <submittedName>
        <fullName evidence="3">Uncharacterized protein</fullName>
    </submittedName>
</protein>
<comment type="caution">
    <text evidence="3">The sequence shown here is derived from an EMBL/GenBank/DDBJ whole genome shotgun (WGS) entry which is preliminary data.</text>
</comment>
<gene>
    <name evidence="3" type="ORF">LCGC14_1540000</name>
</gene>
<keyword evidence="1" id="KW-0378">Hydrolase</keyword>
<dbReference type="InterPro" id="IPR033704">
    <property type="entry name" value="dUTPase_trimeric"/>
</dbReference>
<name>A0A0F9LU41_9ZZZZ</name>
<proteinExistence type="inferred from homology"/>
<dbReference type="GO" id="GO:0006229">
    <property type="term" value="P:dUTP biosynthetic process"/>
    <property type="evidence" value="ECO:0007669"/>
    <property type="project" value="InterPro"/>
</dbReference>
<dbReference type="InterPro" id="IPR036157">
    <property type="entry name" value="dUTPase-like_sf"/>
</dbReference>
<dbReference type="InterPro" id="IPR011962">
    <property type="entry name" value="dCTP_deaminase"/>
</dbReference>
<evidence type="ECO:0000256" key="2">
    <source>
        <dbReference type="ARBA" id="ARBA00023080"/>
    </source>
</evidence>
<organism evidence="3">
    <name type="scientific">marine sediment metagenome</name>
    <dbReference type="NCBI Taxonomy" id="412755"/>
    <lineage>
        <taxon>unclassified sequences</taxon>
        <taxon>metagenomes</taxon>
        <taxon>ecological metagenomes</taxon>
    </lineage>
</organism>
<dbReference type="EMBL" id="LAZR01011646">
    <property type="protein sequence ID" value="KKM60622.1"/>
    <property type="molecule type" value="Genomic_DNA"/>
</dbReference>
<dbReference type="HAMAP" id="MF_00146">
    <property type="entry name" value="dCTP_deaminase"/>
    <property type="match status" value="1"/>
</dbReference>